<dbReference type="Proteomes" id="UP000031668">
    <property type="component" value="Unassembled WGS sequence"/>
</dbReference>
<evidence type="ECO:0000313" key="2">
    <source>
        <dbReference type="Proteomes" id="UP000031668"/>
    </source>
</evidence>
<sequence>MTVFYEDAANAYFKAAELIVAKKIQYMYATNRYEKSAECYSQLKSPKTFMCYKKIIEVYLKKVYLHFYQRNIGKAIQACFEYGYECQLKFGDTKKRDEFYKIGDGLRSKHKITHSCAIKKFERCKYGKDSNLAVMDLVKVLIYVK</sequence>
<evidence type="ECO:0000313" key="1">
    <source>
        <dbReference type="EMBL" id="KII63305.1"/>
    </source>
</evidence>
<gene>
    <name evidence="1" type="ORF">RF11_04902</name>
</gene>
<evidence type="ECO:0008006" key="3">
    <source>
        <dbReference type="Google" id="ProtNLM"/>
    </source>
</evidence>
<name>A0A0C2M8I7_THEKT</name>
<reference evidence="1 2" key="1">
    <citation type="journal article" date="2014" name="Genome Biol. Evol.">
        <title>The genome of the myxosporean Thelohanellus kitauei shows adaptations to nutrient acquisition within its fish host.</title>
        <authorList>
            <person name="Yang Y."/>
            <person name="Xiong J."/>
            <person name="Zhou Z."/>
            <person name="Huo F."/>
            <person name="Miao W."/>
            <person name="Ran C."/>
            <person name="Liu Y."/>
            <person name="Zhang J."/>
            <person name="Feng J."/>
            <person name="Wang M."/>
            <person name="Wang M."/>
            <person name="Wang L."/>
            <person name="Yao B."/>
        </authorList>
    </citation>
    <scope>NUCLEOTIDE SEQUENCE [LARGE SCALE GENOMIC DNA]</scope>
    <source>
        <strain evidence="1">Wuqing</strain>
    </source>
</reference>
<organism evidence="1 2">
    <name type="scientific">Thelohanellus kitauei</name>
    <name type="common">Myxosporean</name>
    <dbReference type="NCBI Taxonomy" id="669202"/>
    <lineage>
        <taxon>Eukaryota</taxon>
        <taxon>Metazoa</taxon>
        <taxon>Cnidaria</taxon>
        <taxon>Myxozoa</taxon>
        <taxon>Myxosporea</taxon>
        <taxon>Bivalvulida</taxon>
        <taxon>Platysporina</taxon>
        <taxon>Myxobolidae</taxon>
        <taxon>Thelohanellus</taxon>
    </lineage>
</organism>
<comment type="caution">
    <text evidence="1">The sequence shown here is derived from an EMBL/GenBank/DDBJ whole genome shotgun (WGS) entry which is preliminary data.</text>
</comment>
<accession>A0A0C2M8I7</accession>
<dbReference type="OrthoDB" id="9984275at2759"/>
<keyword evidence="2" id="KW-1185">Reference proteome</keyword>
<dbReference type="EMBL" id="JWZT01004744">
    <property type="protein sequence ID" value="KII63305.1"/>
    <property type="molecule type" value="Genomic_DNA"/>
</dbReference>
<proteinExistence type="predicted"/>
<protein>
    <recommendedName>
        <fullName evidence="3">Alpha-soluble NSF attachment protein</fullName>
    </recommendedName>
</protein>
<dbReference type="AlphaFoldDB" id="A0A0C2M8I7"/>